<evidence type="ECO:0000313" key="3">
    <source>
        <dbReference type="Proteomes" id="UP000308267"/>
    </source>
</evidence>
<comment type="caution">
    <text evidence="2">The sequence shown here is derived from an EMBL/GenBank/DDBJ whole genome shotgun (WGS) entry which is preliminary data.</text>
</comment>
<sequence>MHVPLVYITLLIAMEIVVNCEPSDAFDHETGTEEPQWWRSKLPLYDRLLQAQPLYNTQEKVEPRMSYYRKKGFLPKRGGMLADFR</sequence>
<dbReference type="AlphaFoldDB" id="A0A4S2LRD8"/>
<organism evidence="2 3">
    <name type="scientific">Opisthorchis felineus</name>
    <dbReference type="NCBI Taxonomy" id="147828"/>
    <lineage>
        <taxon>Eukaryota</taxon>
        <taxon>Metazoa</taxon>
        <taxon>Spiralia</taxon>
        <taxon>Lophotrochozoa</taxon>
        <taxon>Platyhelminthes</taxon>
        <taxon>Trematoda</taxon>
        <taxon>Digenea</taxon>
        <taxon>Opisthorchiida</taxon>
        <taxon>Opisthorchiata</taxon>
        <taxon>Opisthorchiidae</taxon>
        <taxon>Opisthorchis</taxon>
    </lineage>
</organism>
<reference evidence="2 3" key="1">
    <citation type="journal article" date="2019" name="BMC Genomics">
        <title>New insights from Opisthorchis felineus genome: update on genomics of the epidemiologically important liver flukes.</title>
        <authorList>
            <person name="Ershov N.I."/>
            <person name="Mordvinov V.A."/>
            <person name="Prokhortchouk E.B."/>
            <person name="Pakharukova M.Y."/>
            <person name="Gunbin K.V."/>
            <person name="Ustyantsev K."/>
            <person name="Genaev M.A."/>
            <person name="Blinov A.G."/>
            <person name="Mazur A."/>
            <person name="Boulygina E."/>
            <person name="Tsygankova S."/>
            <person name="Khrameeva E."/>
            <person name="Chekanov N."/>
            <person name="Fan G."/>
            <person name="Xiao A."/>
            <person name="Zhang H."/>
            <person name="Xu X."/>
            <person name="Yang H."/>
            <person name="Solovyev V."/>
            <person name="Lee S.M."/>
            <person name="Liu X."/>
            <person name="Afonnikov D.A."/>
            <person name="Skryabin K.G."/>
        </authorList>
    </citation>
    <scope>NUCLEOTIDE SEQUENCE [LARGE SCALE GENOMIC DNA]</scope>
    <source>
        <strain evidence="2">AK-0245</strain>
        <tissue evidence="2">Whole organism</tissue>
    </source>
</reference>
<evidence type="ECO:0000313" key="2">
    <source>
        <dbReference type="EMBL" id="TGZ66340.1"/>
    </source>
</evidence>
<evidence type="ECO:0000256" key="1">
    <source>
        <dbReference type="SAM" id="SignalP"/>
    </source>
</evidence>
<name>A0A4S2LRD8_OPIFE</name>
<dbReference type="EMBL" id="SJOL01006456">
    <property type="protein sequence ID" value="TGZ66340.1"/>
    <property type="molecule type" value="Genomic_DNA"/>
</dbReference>
<dbReference type="Proteomes" id="UP000308267">
    <property type="component" value="Unassembled WGS sequence"/>
</dbReference>
<keyword evidence="1" id="KW-0732">Signal</keyword>
<protein>
    <submittedName>
        <fullName evidence="2">Uncharacterized protein</fullName>
    </submittedName>
</protein>
<gene>
    <name evidence="2" type="ORF">CRM22_005373</name>
</gene>
<feature type="signal peptide" evidence="1">
    <location>
        <begin position="1"/>
        <end position="20"/>
    </location>
</feature>
<accession>A0A4S2LRD8</accession>
<proteinExistence type="predicted"/>
<feature type="chain" id="PRO_5020605908" evidence="1">
    <location>
        <begin position="21"/>
        <end position="85"/>
    </location>
</feature>
<keyword evidence="3" id="KW-1185">Reference proteome</keyword>